<dbReference type="PATRIC" id="fig|1036673.3.peg.2339"/>
<dbReference type="InterPro" id="IPR036388">
    <property type="entry name" value="WH-like_DNA-bd_sf"/>
</dbReference>
<dbReference type="Proteomes" id="UP000006620">
    <property type="component" value="Chromosome"/>
</dbReference>
<sequence>MDIRQLAYLLEIAKHQNITKAAEALHMTQPTLSKIVKAVEEELGVTLFDRSGKSVRLTDAGEAAVAQIHSVLQAFEGLHTALGDVVQLKKGLIRIGLPPVIGSVFFPRILAGFRAKHPHIDFDLVEEGANKVESLLLEGVLDMGVVVSPVDPESFDTLPFLYQQLALVIHESHPLAAQPSVRLEELRGEPFVLFPRGFAVRRHVMRACRDLGFEPSIVYESSQWDLLAEMVAARVGVSIIPQAICSKITNPDVRTLALTDPVIPWNLEVIWPKSKYVSYAMREFQAYIREVSGPQP</sequence>
<keyword evidence="4" id="KW-0804">Transcription</keyword>
<reference evidence="7" key="1">
    <citation type="submission" date="2011-06" db="EMBL/GenBank/DDBJ databases">
        <title>Complete genome sequence of Paenibacillus mucilaginosus KNP414.</title>
        <authorList>
            <person name="Wang J."/>
            <person name="Hu S."/>
            <person name="Hu X."/>
            <person name="Zhang B."/>
            <person name="Dong D."/>
            <person name="Zhang S."/>
            <person name="Zhao K."/>
            <person name="Wu D."/>
        </authorList>
    </citation>
    <scope>NUCLEOTIDE SEQUENCE [LARGE SCALE GENOMIC DNA]</scope>
    <source>
        <strain evidence="7">KNP414</strain>
    </source>
</reference>
<dbReference type="PRINTS" id="PR00039">
    <property type="entry name" value="HTHLYSR"/>
</dbReference>
<gene>
    <name evidence="6" type="ordered locus">KNP414_02578</name>
</gene>
<dbReference type="GO" id="GO:0003700">
    <property type="term" value="F:DNA-binding transcription factor activity"/>
    <property type="evidence" value="ECO:0007669"/>
    <property type="project" value="InterPro"/>
</dbReference>
<reference evidence="6 7" key="2">
    <citation type="journal article" date="2013" name="Genome Announc.">
        <title>Genome Sequence of Growth-Improving Paenibacillus mucilaginosus Strain KNP414.</title>
        <authorList>
            <person name="Lu J.J."/>
            <person name="Wang J.F."/>
            <person name="Hu X.F."/>
        </authorList>
    </citation>
    <scope>NUCLEOTIDE SEQUENCE [LARGE SCALE GENOMIC DNA]</scope>
    <source>
        <strain evidence="6 7">KNP414</strain>
    </source>
</reference>
<dbReference type="Gene3D" id="3.40.190.290">
    <property type="match status" value="1"/>
</dbReference>
<dbReference type="EMBL" id="CP002869">
    <property type="protein sequence ID" value="AEI41139.1"/>
    <property type="molecule type" value="Genomic_DNA"/>
</dbReference>
<dbReference type="PANTHER" id="PTHR30419">
    <property type="entry name" value="HTH-TYPE TRANSCRIPTIONAL REGULATOR YBHD"/>
    <property type="match status" value="1"/>
</dbReference>
<organism evidence="6 7">
    <name type="scientific">Paenibacillus mucilaginosus (strain KNP414)</name>
    <dbReference type="NCBI Taxonomy" id="1036673"/>
    <lineage>
        <taxon>Bacteria</taxon>
        <taxon>Bacillati</taxon>
        <taxon>Bacillota</taxon>
        <taxon>Bacilli</taxon>
        <taxon>Bacillales</taxon>
        <taxon>Paenibacillaceae</taxon>
        <taxon>Paenibacillus</taxon>
    </lineage>
</organism>
<dbReference type="InterPro" id="IPR000847">
    <property type="entry name" value="LysR_HTH_N"/>
</dbReference>
<dbReference type="GO" id="GO:0003677">
    <property type="term" value="F:DNA binding"/>
    <property type="evidence" value="ECO:0007669"/>
    <property type="project" value="UniProtKB-KW"/>
</dbReference>
<keyword evidence="3" id="KW-0238">DNA-binding</keyword>
<proteinExistence type="inferred from homology"/>
<dbReference type="FunFam" id="1.10.10.10:FF:000001">
    <property type="entry name" value="LysR family transcriptional regulator"/>
    <property type="match status" value="1"/>
</dbReference>
<keyword evidence="2" id="KW-0805">Transcription regulation</keyword>
<evidence type="ECO:0000313" key="6">
    <source>
        <dbReference type="EMBL" id="AEI41139.1"/>
    </source>
</evidence>
<dbReference type="PANTHER" id="PTHR30419:SF8">
    <property type="entry name" value="NITROGEN ASSIMILATION TRANSCRIPTIONAL ACTIVATOR-RELATED"/>
    <property type="match status" value="1"/>
</dbReference>
<evidence type="ECO:0000259" key="5">
    <source>
        <dbReference type="PROSITE" id="PS50931"/>
    </source>
</evidence>
<feature type="domain" description="HTH lysR-type" evidence="5">
    <location>
        <begin position="1"/>
        <end position="58"/>
    </location>
</feature>
<evidence type="ECO:0000313" key="7">
    <source>
        <dbReference type="Proteomes" id="UP000006620"/>
    </source>
</evidence>
<dbReference type="KEGG" id="pms:KNP414_02578"/>
<dbReference type="Gene3D" id="1.10.10.10">
    <property type="entry name" value="Winged helix-like DNA-binding domain superfamily/Winged helix DNA-binding domain"/>
    <property type="match status" value="1"/>
</dbReference>
<dbReference type="Pfam" id="PF03466">
    <property type="entry name" value="LysR_substrate"/>
    <property type="match status" value="1"/>
</dbReference>
<dbReference type="Pfam" id="PF00126">
    <property type="entry name" value="HTH_1"/>
    <property type="match status" value="1"/>
</dbReference>
<name>F8FAQ0_PAEMK</name>
<dbReference type="InterPro" id="IPR050950">
    <property type="entry name" value="HTH-type_LysR_regulators"/>
</dbReference>
<dbReference type="HOGENOM" id="CLU_039613_6_2_9"/>
<dbReference type="CDD" id="cd08438">
    <property type="entry name" value="PBP2_CidR"/>
    <property type="match status" value="1"/>
</dbReference>
<dbReference type="AlphaFoldDB" id="F8FAQ0"/>
<evidence type="ECO:0000256" key="1">
    <source>
        <dbReference type="ARBA" id="ARBA00009437"/>
    </source>
</evidence>
<dbReference type="RefSeq" id="WP_013916300.1">
    <property type="nucleotide sequence ID" value="NC_015690.1"/>
</dbReference>
<accession>F8FAQ0</accession>
<dbReference type="GO" id="GO:0005829">
    <property type="term" value="C:cytosol"/>
    <property type="evidence" value="ECO:0007669"/>
    <property type="project" value="TreeGrafter"/>
</dbReference>
<comment type="similarity">
    <text evidence="1">Belongs to the LysR transcriptional regulatory family.</text>
</comment>
<protein>
    <submittedName>
        <fullName evidence="6">Putative HTH-type transcriptional regulator</fullName>
    </submittedName>
</protein>
<dbReference type="SUPFAM" id="SSF53850">
    <property type="entry name" value="Periplasmic binding protein-like II"/>
    <property type="match status" value="1"/>
</dbReference>
<evidence type="ECO:0000256" key="4">
    <source>
        <dbReference type="ARBA" id="ARBA00023163"/>
    </source>
</evidence>
<dbReference type="InterPro" id="IPR005119">
    <property type="entry name" value="LysR_subst-bd"/>
</dbReference>
<dbReference type="SUPFAM" id="SSF46785">
    <property type="entry name" value="Winged helix' DNA-binding domain"/>
    <property type="match status" value="1"/>
</dbReference>
<dbReference type="PROSITE" id="PS50931">
    <property type="entry name" value="HTH_LYSR"/>
    <property type="match status" value="1"/>
</dbReference>
<dbReference type="InterPro" id="IPR036390">
    <property type="entry name" value="WH_DNA-bd_sf"/>
</dbReference>
<evidence type="ECO:0000256" key="3">
    <source>
        <dbReference type="ARBA" id="ARBA00023125"/>
    </source>
</evidence>
<evidence type="ECO:0000256" key="2">
    <source>
        <dbReference type="ARBA" id="ARBA00023015"/>
    </source>
</evidence>